<keyword evidence="2" id="KW-1185">Reference proteome</keyword>
<gene>
    <name evidence="1" type="ORF">OIU77_014075</name>
</gene>
<comment type="caution">
    <text evidence="1">The sequence shown here is derived from an EMBL/GenBank/DDBJ whole genome shotgun (WGS) entry which is preliminary data.</text>
</comment>
<accession>A0ABQ8ZWB9</accession>
<dbReference type="EMBL" id="JAPFFI010000024">
    <property type="protein sequence ID" value="KAJ6312474.1"/>
    <property type="molecule type" value="Genomic_DNA"/>
</dbReference>
<reference evidence="1" key="2">
    <citation type="journal article" date="2023" name="Int. J. Mol. Sci.">
        <title>De Novo Assembly and Annotation of 11 Diverse Shrub Willow (Salix) Genomes Reveals Novel Gene Organization in Sex-Linked Regions.</title>
        <authorList>
            <person name="Hyden B."/>
            <person name="Feng K."/>
            <person name="Yates T.B."/>
            <person name="Jawdy S."/>
            <person name="Cereghino C."/>
            <person name="Smart L.B."/>
            <person name="Muchero W."/>
        </authorList>
    </citation>
    <scope>NUCLEOTIDE SEQUENCE</scope>
    <source>
        <tissue evidence="1">Shoot tip</tissue>
    </source>
</reference>
<protein>
    <submittedName>
        <fullName evidence="1">Uncharacterized protein</fullName>
    </submittedName>
</protein>
<evidence type="ECO:0000313" key="1">
    <source>
        <dbReference type="EMBL" id="KAJ6312474.1"/>
    </source>
</evidence>
<proteinExistence type="predicted"/>
<evidence type="ECO:0000313" key="2">
    <source>
        <dbReference type="Proteomes" id="UP001141253"/>
    </source>
</evidence>
<sequence length="68" mass="7869">MEDDVSNPFRRMSMRTPNIAPKIALALANNDNKTQRSLEDTRDSDLRNMLISTEIQDIDYGGRHRLLH</sequence>
<name>A0ABQ8ZWB9_9ROSI</name>
<organism evidence="1 2">
    <name type="scientific">Salix suchowensis</name>
    <dbReference type="NCBI Taxonomy" id="1278906"/>
    <lineage>
        <taxon>Eukaryota</taxon>
        <taxon>Viridiplantae</taxon>
        <taxon>Streptophyta</taxon>
        <taxon>Embryophyta</taxon>
        <taxon>Tracheophyta</taxon>
        <taxon>Spermatophyta</taxon>
        <taxon>Magnoliopsida</taxon>
        <taxon>eudicotyledons</taxon>
        <taxon>Gunneridae</taxon>
        <taxon>Pentapetalae</taxon>
        <taxon>rosids</taxon>
        <taxon>fabids</taxon>
        <taxon>Malpighiales</taxon>
        <taxon>Salicaceae</taxon>
        <taxon>Saliceae</taxon>
        <taxon>Salix</taxon>
    </lineage>
</organism>
<reference evidence="1" key="1">
    <citation type="submission" date="2022-10" db="EMBL/GenBank/DDBJ databases">
        <authorList>
            <person name="Hyden B.L."/>
            <person name="Feng K."/>
            <person name="Yates T."/>
            <person name="Jawdy S."/>
            <person name="Smart L.B."/>
            <person name="Muchero W."/>
        </authorList>
    </citation>
    <scope>NUCLEOTIDE SEQUENCE</scope>
    <source>
        <tissue evidence="1">Shoot tip</tissue>
    </source>
</reference>
<dbReference type="Proteomes" id="UP001141253">
    <property type="component" value="Chromosome 10"/>
</dbReference>